<dbReference type="SUPFAM" id="SSF53335">
    <property type="entry name" value="S-adenosyl-L-methionine-dependent methyltransferases"/>
    <property type="match status" value="1"/>
</dbReference>
<keyword evidence="3" id="KW-0808">Transferase</keyword>
<evidence type="ECO:0000256" key="1">
    <source>
        <dbReference type="ARBA" id="ARBA00008361"/>
    </source>
</evidence>
<evidence type="ECO:0000256" key="2">
    <source>
        <dbReference type="ARBA" id="ARBA00022603"/>
    </source>
</evidence>
<comment type="caution">
    <text evidence="6">The sequence shown here is derived from an EMBL/GenBank/DDBJ whole genome shotgun (WGS) entry which is preliminary data.</text>
</comment>
<comment type="similarity">
    <text evidence="1">Belongs to the methyltransferase superfamily.</text>
</comment>
<name>A0ABV8LLC0_9ACTN</name>
<evidence type="ECO:0000313" key="7">
    <source>
        <dbReference type="Proteomes" id="UP001595816"/>
    </source>
</evidence>
<reference evidence="7" key="1">
    <citation type="journal article" date="2019" name="Int. J. Syst. Evol. Microbiol.">
        <title>The Global Catalogue of Microorganisms (GCM) 10K type strain sequencing project: providing services to taxonomists for standard genome sequencing and annotation.</title>
        <authorList>
            <consortium name="The Broad Institute Genomics Platform"/>
            <consortium name="The Broad Institute Genome Sequencing Center for Infectious Disease"/>
            <person name="Wu L."/>
            <person name="Ma J."/>
        </authorList>
    </citation>
    <scope>NUCLEOTIDE SEQUENCE [LARGE SCALE GENOMIC DNA]</scope>
    <source>
        <strain evidence="7">CGMCC 4.7289</strain>
    </source>
</reference>
<dbReference type="CDD" id="cd02440">
    <property type="entry name" value="AdoMet_MTases"/>
    <property type="match status" value="1"/>
</dbReference>
<dbReference type="Proteomes" id="UP001595816">
    <property type="component" value="Unassembled WGS sequence"/>
</dbReference>
<dbReference type="PANTHER" id="PTHR44942:SF4">
    <property type="entry name" value="METHYLTRANSFERASE TYPE 11 DOMAIN-CONTAINING PROTEIN"/>
    <property type="match status" value="1"/>
</dbReference>
<dbReference type="SMART" id="SM00650">
    <property type="entry name" value="rADc"/>
    <property type="match status" value="1"/>
</dbReference>
<feature type="domain" description="Ribosomal RNA adenine methylase transferase N-terminal" evidence="5">
    <location>
        <begin position="27"/>
        <end position="166"/>
    </location>
</feature>
<dbReference type="InterPro" id="IPR029063">
    <property type="entry name" value="SAM-dependent_MTases_sf"/>
</dbReference>
<keyword evidence="4" id="KW-0949">S-adenosyl-L-methionine</keyword>
<evidence type="ECO:0000259" key="5">
    <source>
        <dbReference type="SMART" id="SM00650"/>
    </source>
</evidence>
<dbReference type="Pfam" id="PF08241">
    <property type="entry name" value="Methyltransf_11"/>
    <property type="match status" value="1"/>
</dbReference>
<organism evidence="6 7">
    <name type="scientific">Hamadaea flava</name>
    <dbReference type="NCBI Taxonomy" id="1742688"/>
    <lineage>
        <taxon>Bacteria</taxon>
        <taxon>Bacillati</taxon>
        <taxon>Actinomycetota</taxon>
        <taxon>Actinomycetes</taxon>
        <taxon>Micromonosporales</taxon>
        <taxon>Micromonosporaceae</taxon>
        <taxon>Hamadaea</taxon>
    </lineage>
</organism>
<dbReference type="InterPro" id="IPR013216">
    <property type="entry name" value="Methyltransf_11"/>
</dbReference>
<keyword evidence="2 6" id="KW-0489">Methyltransferase</keyword>
<dbReference type="Gene3D" id="3.40.50.150">
    <property type="entry name" value="Vaccinia Virus protein VP39"/>
    <property type="match status" value="1"/>
</dbReference>
<dbReference type="GO" id="GO:0008168">
    <property type="term" value="F:methyltransferase activity"/>
    <property type="evidence" value="ECO:0007669"/>
    <property type="project" value="UniProtKB-KW"/>
</dbReference>
<sequence>MPDRQENQRRLSFDRDPVEYAVGRPPYPSQIFDLLARDCALGSECDVLEIGPGTGQATDALLAAGASVVAVEPGPRLADHLRERFPGQKLRVIDGDIEQADISPGAYRLCVAATSLHWVNLPVALPRIAAALTADGVLAAWWTVYDAPDQPPTAFRTALDALYVRHLPGEVREPGLPLPMRTPQWQARLAEGGWFEPAQVDTIRWTNQLTPTSARRLWATFPNVAELAPGSRKRFLDAIAATVDDLGGLVDDPCVTIMYRARRRVPAS</sequence>
<keyword evidence="7" id="KW-1185">Reference proteome</keyword>
<dbReference type="EMBL" id="JBHSAY010000006">
    <property type="protein sequence ID" value="MFC4131090.1"/>
    <property type="molecule type" value="Genomic_DNA"/>
</dbReference>
<protein>
    <submittedName>
        <fullName evidence="6">Class I SAM-dependent methyltransferase</fullName>
    </submittedName>
</protein>
<dbReference type="InterPro" id="IPR020598">
    <property type="entry name" value="rRNA_Ade_methylase_Trfase_N"/>
</dbReference>
<dbReference type="RefSeq" id="WP_253754286.1">
    <property type="nucleotide sequence ID" value="NZ_JAMZDZ010000001.1"/>
</dbReference>
<dbReference type="PANTHER" id="PTHR44942">
    <property type="entry name" value="METHYLTRANSF_11 DOMAIN-CONTAINING PROTEIN"/>
    <property type="match status" value="1"/>
</dbReference>
<proteinExistence type="inferred from homology"/>
<gene>
    <name evidence="6" type="ORF">ACFOZ4_10800</name>
</gene>
<accession>A0ABV8LLC0</accession>
<dbReference type="GO" id="GO:0032259">
    <property type="term" value="P:methylation"/>
    <property type="evidence" value="ECO:0007669"/>
    <property type="project" value="UniProtKB-KW"/>
</dbReference>
<evidence type="ECO:0000256" key="4">
    <source>
        <dbReference type="ARBA" id="ARBA00022691"/>
    </source>
</evidence>
<evidence type="ECO:0000313" key="6">
    <source>
        <dbReference type="EMBL" id="MFC4131090.1"/>
    </source>
</evidence>
<dbReference type="InterPro" id="IPR051052">
    <property type="entry name" value="Diverse_substrate_MTase"/>
</dbReference>
<evidence type="ECO:0000256" key="3">
    <source>
        <dbReference type="ARBA" id="ARBA00022679"/>
    </source>
</evidence>